<sequence>MYQSGDGATIFDIEIDASEASSRAVDPDSAIPFPDKDLLFNASFRRSGADLLLTAPETTAVILGFFKDERRLGITTPGGASLTGAAVEALAGPDAPAKYAQASGAAMASPPIGRVEKASGSVTVLRNGVSTELRLGDTVAKGDVVQTGPNSALTIKFNDGTVFSLSSSARMVLNDLVYAADSNANSALLTLVQGVIGFVAGRIAKTGDLKIDTPVATMAIRGTAVQTEITAASGATRFSLLTEPDGSVGSIVLLDKNNPSHVIVSMSDARVATLLTPVSGSVPQITQITKTDDDIRGESDFVRDLFQFVSVEPRQRRGSSDPYDTPTIPVNLPQDVDPIDPSEFVLPPLPLQRTVSRDVILPPLIAAPAPTQGAAIEDGPVAQLSALAAFDPSVAGTLARAVVPASLPPGVTYHDGERSFRLDPAHPAYQHLGVGETETVIVGYTLIFNNGTAVPASATWIVDGRNDAPVAGNDRIGAIEETGQTIVNVLTNDRDIDGDAIRVARWTNPIEGSVNLDAKGNLVFDPGDDFQALSAGEVATVAFAYTISDSNGGTDTATVTLQVRGTGMFSSPRQVSSDTDILGFNRQSVSLSVDAPTATAAATADLELMIGLGPVLQPQMNILYLIDISGSTSDGFVGTPVGDLNSDGRANTVLDAEIASLIALTEQVRSLGFSSADVTVTVIPFNGSADPADSTEPHQSSVNAATFNLGQAGDGAIATYLRGLDAGGETNFASALRAANDRLQGLDQGGEANFLYFLSDGRGQGLIDVEVAILNDRYGAKITALGVGEGSDLSQLDEIDNTGGASLLTSPGQIDVSVLGSPLPSGTITDIDVIVNGRDNGEIGPEDLVLTSRGLVLNAPVDGLRRFAGDQNAVSATVTFASGEVLATEQIIAGALPRSTDAIL</sequence>
<evidence type="ECO:0000256" key="1">
    <source>
        <dbReference type="SAM" id="MobiDB-lite"/>
    </source>
</evidence>
<dbReference type="SUPFAM" id="SSF53300">
    <property type="entry name" value="vWA-like"/>
    <property type="match status" value="1"/>
</dbReference>
<organism evidence="3 4">
    <name type="scientific">Microvirga makkahensis</name>
    <dbReference type="NCBI Taxonomy" id="1128670"/>
    <lineage>
        <taxon>Bacteria</taxon>
        <taxon>Pseudomonadati</taxon>
        <taxon>Pseudomonadota</taxon>
        <taxon>Alphaproteobacteria</taxon>
        <taxon>Hyphomicrobiales</taxon>
        <taxon>Methylobacteriaceae</taxon>
        <taxon>Microvirga</taxon>
    </lineage>
</organism>
<dbReference type="PROSITE" id="PS50234">
    <property type="entry name" value="VWFA"/>
    <property type="match status" value="1"/>
</dbReference>
<dbReference type="OrthoDB" id="5593939at2"/>
<dbReference type="InterPro" id="IPR006860">
    <property type="entry name" value="FecR"/>
</dbReference>
<keyword evidence="4" id="KW-1185">Reference proteome</keyword>
<dbReference type="CDD" id="cd00198">
    <property type="entry name" value="vWFA"/>
    <property type="match status" value="1"/>
</dbReference>
<dbReference type="Gene3D" id="3.40.50.410">
    <property type="entry name" value="von Willebrand factor, type A domain"/>
    <property type="match status" value="1"/>
</dbReference>
<reference evidence="3 4" key="1">
    <citation type="submission" date="2019-12" db="EMBL/GenBank/DDBJ databases">
        <authorList>
            <person name="Yuan C.-G."/>
        </authorList>
    </citation>
    <scope>NUCLEOTIDE SEQUENCE [LARGE SCALE GENOMIC DNA]</scope>
    <source>
        <strain evidence="3 4">KCTC 23863</strain>
    </source>
</reference>
<dbReference type="Gene3D" id="2.60.40.3440">
    <property type="match status" value="1"/>
</dbReference>
<dbReference type="PANTHER" id="PTHR38731:SF1">
    <property type="entry name" value="FECR PROTEIN DOMAIN-CONTAINING PROTEIN"/>
    <property type="match status" value="1"/>
</dbReference>
<dbReference type="InterPro" id="IPR036465">
    <property type="entry name" value="vWFA_dom_sf"/>
</dbReference>
<dbReference type="RefSeq" id="WP_160888556.1">
    <property type="nucleotide sequence ID" value="NZ_WURB01000053.1"/>
</dbReference>
<reference evidence="3 4" key="2">
    <citation type="submission" date="2020-01" db="EMBL/GenBank/DDBJ databases">
        <title>Microvirga sp. nov., an arsenate reduction bacterium isolated from Tibet hotspring sediments.</title>
        <authorList>
            <person name="Xian W.-D."/>
            <person name="Li W.-J."/>
        </authorList>
    </citation>
    <scope>NUCLEOTIDE SEQUENCE [LARGE SCALE GENOMIC DNA]</scope>
    <source>
        <strain evidence="3 4">KCTC 23863</strain>
    </source>
</reference>
<evidence type="ECO:0000259" key="2">
    <source>
        <dbReference type="PROSITE" id="PS50234"/>
    </source>
</evidence>
<evidence type="ECO:0000313" key="3">
    <source>
        <dbReference type="EMBL" id="MXQ14850.1"/>
    </source>
</evidence>
<dbReference type="SMART" id="SM00327">
    <property type="entry name" value="VWA"/>
    <property type="match status" value="1"/>
</dbReference>
<feature type="region of interest" description="Disordered" evidence="1">
    <location>
        <begin position="313"/>
        <end position="336"/>
    </location>
</feature>
<protein>
    <recommendedName>
        <fullName evidence="2">VWFA domain-containing protein</fullName>
    </recommendedName>
</protein>
<feature type="domain" description="VWFA" evidence="2">
    <location>
        <begin position="621"/>
        <end position="831"/>
    </location>
</feature>
<evidence type="ECO:0000313" key="4">
    <source>
        <dbReference type="Proteomes" id="UP000436483"/>
    </source>
</evidence>
<name>A0A7X3MXK4_9HYPH</name>
<dbReference type="AlphaFoldDB" id="A0A7X3MXK4"/>
<proteinExistence type="predicted"/>
<dbReference type="PANTHER" id="PTHR38731">
    <property type="entry name" value="LIPL45-RELATED LIPOPROTEIN-RELATED"/>
    <property type="match status" value="1"/>
</dbReference>
<dbReference type="EMBL" id="WURB01000053">
    <property type="protein sequence ID" value="MXQ14850.1"/>
    <property type="molecule type" value="Genomic_DNA"/>
</dbReference>
<gene>
    <name evidence="3" type="ORF">GR328_26085</name>
</gene>
<comment type="caution">
    <text evidence="3">The sequence shown here is derived from an EMBL/GenBank/DDBJ whole genome shotgun (WGS) entry which is preliminary data.</text>
</comment>
<accession>A0A7X3MXK4</accession>
<dbReference type="InterPro" id="IPR002035">
    <property type="entry name" value="VWF_A"/>
</dbReference>
<dbReference type="Pfam" id="PF04773">
    <property type="entry name" value="FecR"/>
    <property type="match status" value="1"/>
</dbReference>
<dbReference type="Proteomes" id="UP000436483">
    <property type="component" value="Unassembled WGS sequence"/>
</dbReference>
<dbReference type="Pfam" id="PF17963">
    <property type="entry name" value="Big_9"/>
    <property type="match status" value="1"/>
</dbReference>